<dbReference type="GO" id="GO:0000976">
    <property type="term" value="F:transcription cis-regulatory region binding"/>
    <property type="evidence" value="ECO:0007669"/>
    <property type="project" value="TreeGrafter"/>
</dbReference>
<dbReference type="Pfam" id="PF00440">
    <property type="entry name" value="TetR_N"/>
    <property type="match status" value="1"/>
</dbReference>
<dbReference type="EMBL" id="EU851877">
    <property type="protein sequence ID" value="ACL11848.1"/>
    <property type="molecule type" value="Genomic_DNA"/>
</dbReference>
<sequence length="210" mass="23929">MPHEQIEVVDGRTRRWEGRKSDLVHAAVEYVLDTGIAELTLRPLGAAIGVSNTTLIRQFGSKDEIIRVVCQQIHGQMVASLSGFWQRSEGRPADVLRALWTLWLAPEYARQFTFLFELYGLALRQPERFEWFASSVVYDWLRPLQDALVGEGVEPTEARTLSTLIMSIVRGLYLDMAGTHDVDRAGEAFEMAMRLIEPLVADDRRRNGRR</sequence>
<dbReference type="PANTHER" id="PTHR30055:SF234">
    <property type="entry name" value="HTH-TYPE TRANSCRIPTIONAL REGULATOR BETI"/>
    <property type="match status" value="1"/>
</dbReference>
<dbReference type="InterPro" id="IPR001647">
    <property type="entry name" value="HTH_TetR"/>
</dbReference>
<reference evidence="6" key="1">
    <citation type="journal article" date="2009" name="Biochem. J.">
        <title>Characterization of the phenylurea hydrolases A and B: founding members of a novel amidohydrolase subgroup.</title>
        <authorList>
            <person name="Khurana J.L."/>
            <person name="Jackson C.J."/>
            <person name="Scott C."/>
            <person name="Pandey G."/>
            <person name="Horne I."/>
            <person name="Russell R.J."/>
            <person name="Herlt A."/>
            <person name="Easton C.J."/>
            <person name="Oakeshott J.G."/>
        </authorList>
    </citation>
    <scope>NUCLEOTIDE SEQUENCE</scope>
    <source>
        <strain evidence="6">D47</strain>
        <plasmid evidence="6">pHRIM622</plasmid>
    </source>
</reference>
<evidence type="ECO:0000256" key="2">
    <source>
        <dbReference type="ARBA" id="ARBA00023125"/>
    </source>
</evidence>
<evidence type="ECO:0000313" key="6">
    <source>
        <dbReference type="EMBL" id="ACL11848.1"/>
    </source>
</evidence>
<keyword evidence="2 4" id="KW-0238">DNA-binding</keyword>
<dbReference type="GO" id="GO:0003700">
    <property type="term" value="F:DNA-binding transcription factor activity"/>
    <property type="evidence" value="ECO:0007669"/>
    <property type="project" value="TreeGrafter"/>
</dbReference>
<dbReference type="SUPFAM" id="SSF46689">
    <property type="entry name" value="Homeodomain-like"/>
    <property type="match status" value="1"/>
</dbReference>
<evidence type="ECO:0000256" key="1">
    <source>
        <dbReference type="ARBA" id="ARBA00023015"/>
    </source>
</evidence>
<keyword evidence="6" id="KW-0614">Plasmid</keyword>
<keyword evidence="3" id="KW-0804">Transcription</keyword>
<dbReference type="Gene3D" id="1.10.357.10">
    <property type="entry name" value="Tetracycline Repressor, domain 2"/>
    <property type="match status" value="1"/>
</dbReference>
<dbReference type="SUPFAM" id="SSF48498">
    <property type="entry name" value="Tetracyclin repressor-like, C-terminal domain"/>
    <property type="match status" value="1"/>
</dbReference>
<feature type="domain" description="HTH tetR-type" evidence="5">
    <location>
        <begin position="17"/>
        <end position="77"/>
    </location>
</feature>
<dbReference type="PANTHER" id="PTHR30055">
    <property type="entry name" value="HTH-TYPE TRANSCRIPTIONAL REGULATOR RUTR"/>
    <property type="match status" value="1"/>
</dbReference>
<evidence type="ECO:0000256" key="4">
    <source>
        <dbReference type="PROSITE-ProRule" id="PRU00335"/>
    </source>
</evidence>
<feature type="DNA-binding region" description="H-T-H motif" evidence="4">
    <location>
        <begin position="40"/>
        <end position="59"/>
    </location>
</feature>
<dbReference type="InterPro" id="IPR009057">
    <property type="entry name" value="Homeodomain-like_sf"/>
</dbReference>
<geneLocation type="plasmid" evidence="6">
    <name>pHRIM622</name>
</geneLocation>
<keyword evidence="1" id="KW-0805">Transcription regulation</keyword>
<protein>
    <submittedName>
        <fullName evidence="6">Putative TetR transcriptional regulator</fullName>
    </submittedName>
</protein>
<name>B8R4L8_ARTGO</name>
<proteinExistence type="predicted"/>
<accession>B8R4L8</accession>
<evidence type="ECO:0000256" key="3">
    <source>
        <dbReference type="ARBA" id="ARBA00023163"/>
    </source>
</evidence>
<organism evidence="6">
    <name type="scientific">Arthrobacter globiformis</name>
    <dbReference type="NCBI Taxonomy" id="1665"/>
    <lineage>
        <taxon>Bacteria</taxon>
        <taxon>Bacillati</taxon>
        <taxon>Actinomycetota</taxon>
        <taxon>Actinomycetes</taxon>
        <taxon>Micrococcales</taxon>
        <taxon>Micrococcaceae</taxon>
        <taxon>Arthrobacter</taxon>
    </lineage>
</organism>
<dbReference type="PROSITE" id="PS50977">
    <property type="entry name" value="HTH_TETR_2"/>
    <property type="match status" value="1"/>
</dbReference>
<dbReference type="AlphaFoldDB" id="B8R4L8"/>
<evidence type="ECO:0000259" key="5">
    <source>
        <dbReference type="PROSITE" id="PS50977"/>
    </source>
</evidence>
<dbReference type="InterPro" id="IPR036271">
    <property type="entry name" value="Tet_transcr_reg_TetR-rel_C_sf"/>
</dbReference>
<dbReference type="InterPro" id="IPR050109">
    <property type="entry name" value="HTH-type_TetR-like_transc_reg"/>
</dbReference>